<protein>
    <submittedName>
        <fullName evidence="1">Uncharacterized protein</fullName>
    </submittedName>
</protein>
<keyword evidence="2" id="KW-1185">Reference proteome</keyword>
<sequence>MQGWRIHAARAGLPEAGFRHSSGGPQQLPARSLVCVLGGRSEEYDRLAVDGLCDVALVPYYALPAGGDTFLNDDHAVTQAVLQMAAKAIKTTYGIHVPLKKLLQAKNDLNRQKSRDRMKNYWVEHNIYHYAVLDLEIGPNGKAASNVVRRVFALLKLFAKIQDAIRHELSLERKTEAQPDAYVILGVHLWVSTNDKLFKALQKNVRSFSISALIARTHITERDHNGCKTNGPAPYEIENNDNIMGMANAVAYVRTFAWVQRTSLAVSFTLCTRWYRPKKEFLVGVDCLRDAVTVSSSGTMCSLSIEYRRLNLAVALFDVECDDWHSECKRPSASHMRRFERTRRMRAYLRGLQSSSYSNGNVTATCQGMQRKVLI</sequence>
<name>A0ACB7SB57_HYAAI</name>
<accession>A0ACB7SB57</accession>
<comment type="caution">
    <text evidence="1">The sequence shown here is derived from an EMBL/GenBank/DDBJ whole genome shotgun (WGS) entry which is preliminary data.</text>
</comment>
<proteinExistence type="predicted"/>
<evidence type="ECO:0000313" key="1">
    <source>
        <dbReference type="EMBL" id="KAH6931958.1"/>
    </source>
</evidence>
<dbReference type="EMBL" id="CM023484">
    <property type="protein sequence ID" value="KAH6931958.1"/>
    <property type="molecule type" value="Genomic_DNA"/>
</dbReference>
<dbReference type="Proteomes" id="UP000821845">
    <property type="component" value="Chromosome 4"/>
</dbReference>
<evidence type="ECO:0000313" key="2">
    <source>
        <dbReference type="Proteomes" id="UP000821845"/>
    </source>
</evidence>
<reference evidence="1" key="1">
    <citation type="submission" date="2020-05" db="EMBL/GenBank/DDBJ databases">
        <title>Large-scale comparative analyses of tick genomes elucidate their genetic diversity and vector capacities.</title>
        <authorList>
            <person name="Jia N."/>
            <person name="Wang J."/>
            <person name="Shi W."/>
            <person name="Du L."/>
            <person name="Sun Y."/>
            <person name="Zhan W."/>
            <person name="Jiang J."/>
            <person name="Wang Q."/>
            <person name="Zhang B."/>
            <person name="Ji P."/>
            <person name="Sakyi L.B."/>
            <person name="Cui X."/>
            <person name="Yuan T."/>
            <person name="Jiang B."/>
            <person name="Yang W."/>
            <person name="Lam T.T.-Y."/>
            <person name="Chang Q."/>
            <person name="Ding S."/>
            <person name="Wang X."/>
            <person name="Zhu J."/>
            <person name="Ruan X."/>
            <person name="Zhao L."/>
            <person name="Wei J."/>
            <person name="Que T."/>
            <person name="Du C."/>
            <person name="Cheng J."/>
            <person name="Dai P."/>
            <person name="Han X."/>
            <person name="Huang E."/>
            <person name="Gao Y."/>
            <person name="Liu J."/>
            <person name="Shao H."/>
            <person name="Ye R."/>
            <person name="Li L."/>
            <person name="Wei W."/>
            <person name="Wang X."/>
            <person name="Wang C."/>
            <person name="Yang T."/>
            <person name="Huo Q."/>
            <person name="Li W."/>
            <person name="Guo W."/>
            <person name="Chen H."/>
            <person name="Zhou L."/>
            <person name="Ni X."/>
            <person name="Tian J."/>
            <person name="Zhou Y."/>
            <person name="Sheng Y."/>
            <person name="Liu T."/>
            <person name="Pan Y."/>
            <person name="Xia L."/>
            <person name="Li J."/>
            <person name="Zhao F."/>
            <person name="Cao W."/>
        </authorList>
    </citation>
    <scope>NUCLEOTIDE SEQUENCE</scope>
    <source>
        <strain evidence="1">Hyas-2018</strain>
    </source>
</reference>
<organism evidence="1 2">
    <name type="scientific">Hyalomma asiaticum</name>
    <name type="common">Tick</name>
    <dbReference type="NCBI Taxonomy" id="266040"/>
    <lineage>
        <taxon>Eukaryota</taxon>
        <taxon>Metazoa</taxon>
        <taxon>Ecdysozoa</taxon>
        <taxon>Arthropoda</taxon>
        <taxon>Chelicerata</taxon>
        <taxon>Arachnida</taxon>
        <taxon>Acari</taxon>
        <taxon>Parasitiformes</taxon>
        <taxon>Ixodida</taxon>
        <taxon>Ixodoidea</taxon>
        <taxon>Ixodidae</taxon>
        <taxon>Hyalomminae</taxon>
        <taxon>Hyalomma</taxon>
    </lineage>
</organism>
<gene>
    <name evidence="1" type="ORF">HPB50_001845</name>
</gene>